<feature type="transmembrane region" description="Helical" evidence="1">
    <location>
        <begin position="456"/>
        <end position="479"/>
    </location>
</feature>
<dbReference type="Gene3D" id="3.30.70.1320">
    <property type="entry name" value="Multidrug efflux transporter AcrB pore domain like"/>
    <property type="match status" value="1"/>
</dbReference>
<dbReference type="Gene3D" id="3.30.2090.10">
    <property type="entry name" value="Multidrug efflux transporter AcrB TolC docking domain, DN and DC subdomains"/>
    <property type="match status" value="2"/>
</dbReference>
<feature type="transmembrane region" description="Helical" evidence="1">
    <location>
        <begin position="432"/>
        <end position="450"/>
    </location>
</feature>
<keyword evidence="1" id="KW-1133">Transmembrane helix</keyword>
<feature type="transmembrane region" description="Helical" evidence="1">
    <location>
        <begin position="961"/>
        <end position="980"/>
    </location>
</feature>
<feature type="transmembrane region" description="Helical" evidence="1">
    <location>
        <begin position="886"/>
        <end position="906"/>
    </location>
</feature>
<accession>A0ABX4YFI8</accession>
<organism evidence="2 3">
    <name type="scientific">Leptospira inadai serovar Lyme</name>
    <dbReference type="NCBI Taxonomy" id="293084"/>
    <lineage>
        <taxon>Bacteria</taxon>
        <taxon>Pseudomonadati</taxon>
        <taxon>Spirochaetota</taxon>
        <taxon>Spirochaetia</taxon>
        <taxon>Leptospirales</taxon>
        <taxon>Leptospiraceae</taxon>
        <taxon>Leptospira</taxon>
    </lineage>
</organism>
<proteinExistence type="predicted"/>
<feature type="transmembrane region" description="Helical" evidence="1">
    <location>
        <begin position="912"/>
        <end position="940"/>
    </location>
</feature>
<dbReference type="PRINTS" id="PR00702">
    <property type="entry name" value="ACRIFLAVINRP"/>
</dbReference>
<dbReference type="SUPFAM" id="SSF82693">
    <property type="entry name" value="Multidrug efflux transporter AcrB pore domain, PN1, PN2, PC1 and PC2 subdomains"/>
    <property type="match status" value="3"/>
</dbReference>
<feature type="transmembrane region" description="Helical" evidence="1">
    <location>
        <begin position="331"/>
        <end position="350"/>
    </location>
</feature>
<feature type="transmembrane region" description="Helical" evidence="1">
    <location>
        <begin position="383"/>
        <end position="404"/>
    </location>
</feature>
<dbReference type="Gene3D" id="3.30.70.1440">
    <property type="entry name" value="Multidrug efflux transporter AcrB pore domain"/>
    <property type="match status" value="1"/>
</dbReference>
<comment type="caution">
    <text evidence="2">The sequence shown here is derived from an EMBL/GenBank/DDBJ whole genome shotgun (WGS) entry which is preliminary data.</text>
</comment>
<feature type="transmembrane region" description="Helical" evidence="1">
    <location>
        <begin position="357"/>
        <end position="377"/>
    </location>
</feature>
<dbReference type="RefSeq" id="WP_010413788.1">
    <property type="nucleotide sequence ID" value="NZ_MCRM02000019.1"/>
</dbReference>
<dbReference type="SUPFAM" id="SSF82866">
    <property type="entry name" value="Multidrug efflux transporter AcrB transmembrane domain"/>
    <property type="match status" value="2"/>
</dbReference>
<feature type="transmembrane region" description="Helical" evidence="1">
    <location>
        <begin position="12"/>
        <end position="30"/>
    </location>
</feature>
<evidence type="ECO:0000256" key="1">
    <source>
        <dbReference type="SAM" id="Phobius"/>
    </source>
</evidence>
<feature type="transmembrane region" description="Helical" evidence="1">
    <location>
        <begin position="860"/>
        <end position="879"/>
    </location>
</feature>
<protein>
    <submittedName>
        <fullName evidence="2">Multidrug transporter</fullName>
    </submittedName>
</protein>
<evidence type="ECO:0000313" key="2">
    <source>
        <dbReference type="EMBL" id="PNV74004.1"/>
    </source>
</evidence>
<name>A0ABX4YFI8_9LEPT</name>
<keyword evidence="1" id="KW-0472">Membrane</keyword>
<dbReference type="PANTHER" id="PTHR32063:SF0">
    <property type="entry name" value="SWARMING MOTILITY PROTEIN SWRC"/>
    <property type="match status" value="1"/>
</dbReference>
<dbReference type="SUPFAM" id="SSF82714">
    <property type="entry name" value="Multidrug efflux transporter AcrB TolC docking domain, DN and DC subdomains"/>
    <property type="match status" value="2"/>
</dbReference>
<reference evidence="2" key="1">
    <citation type="submission" date="2018-01" db="EMBL/GenBank/DDBJ databases">
        <title>Genomic characterization of Leptospira inadai serogroup Lyme isolated from captured rat in Brazil and comparative analysis with human reference strain.</title>
        <authorList>
            <person name="Moreno L.Z."/>
            <person name="Loureiro A.P."/>
            <person name="Miraglia F."/>
            <person name="Kremer F.S."/>
            <person name="Eslabao M.R."/>
            <person name="Dellagostin O.A."/>
            <person name="Lilenbaum W."/>
            <person name="Moreno A.M."/>
        </authorList>
    </citation>
    <scope>NUCLEOTIDE SEQUENCE [LARGE SCALE GENOMIC DNA]</scope>
    <source>
        <strain evidence="2">M34/99</strain>
    </source>
</reference>
<feature type="transmembrane region" description="Helical" evidence="1">
    <location>
        <begin position="542"/>
        <end position="560"/>
    </location>
</feature>
<dbReference type="InterPro" id="IPR001036">
    <property type="entry name" value="Acrflvin-R"/>
</dbReference>
<gene>
    <name evidence="2" type="ORF">BES34_015720</name>
</gene>
<keyword evidence="1" id="KW-0812">Transmembrane</keyword>
<sequence length="1034" mass="115260">MENLVISAFRKPITVFMLYSGFVIFGILSVRKLPISLMPAMISPAVTIVTRYPGISPGKIEEILTKPIEEQIAGVGGIESVFSSSEEGESRVNVVFQRGTNVSYRSLEIRSKIDLIRNSFPREVEEPTILRYDPTDKPVFIIKLESDKWKLKELRDFAENKYKKRLERIDGVSEIQVGGGYQREINIDIHKGRLLMLGISLDTVLEKIRASNVDLPAGKVLDGNVWRSVKILGKHGKVEDLNLIPIVAREERIVRLRDIADVRDGYREKENISRDAGKEVVSIYVQKAGDANTLAICKDLKKELNAIRFDDIRQTINYDQSIAIESAIERVMSSALTGGIIAVIVLFVFLRNVYSTFLVAISIPLSIVITFGPMYLLGTGINVLSLCGLALGVGMLVDCSIVVIDRIFHLKETTGYRTSNPVLAAASLSRELFASILTSIAVFLPIFFSSQDIRDLYGGIAVTVSVSLLVSLVVALTFLPTLSRILLSRESRYSPIKFPDLTRGFSSKKGTRFAGISAKIRIDPYQVYSNILINSIRNRKRILVFAIPGLLLPFLLVPFLRQEYVDPLDSGKINASVEVETGTHLDATDRIVSKVEQLIVAHPAVDKVSAKVEKWHADFLIQLKPLSERKNQSSAELIEELKSISDKAEDAFVFYTEAGDEDSSKEVDVEIIGDDGEKIKELAKESARKIGEIPGIQQVALRFKEGKDQISLYLDKVKAARSGLNANQIANYLKTGVTGSIPTKFYDIDREIDIKVRFGEEYRADQRSIYDWTFPIYREESVYRIPITEISDVKEEKSESKIYRKNKRRTYSVTAKLSDIDTGTAVGKMEEALNKIPFPENYHYEITGSYKKLKESKGELIAMIVISFIIIYCILASLFESFLAPAIIILSVPFAVSGAILVLFLFGQSLNISVYIGFVMLSGIVVNNSILLIETFLSKLSDGKAHDSMEQMIVISCLERLRPISITTLTTVLGLLPALFDYGDGSQLWKPLAVTVIAGLSASCLLTLLLIPLVFFTFYDLFLATHISEVIPSR</sequence>
<dbReference type="InterPro" id="IPR027463">
    <property type="entry name" value="AcrB_DN_DC_subdom"/>
</dbReference>
<dbReference type="Gene3D" id="3.30.70.1430">
    <property type="entry name" value="Multidrug efflux transporter AcrB pore domain"/>
    <property type="match status" value="2"/>
</dbReference>
<keyword evidence="3" id="KW-1185">Reference proteome</keyword>
<evidence type="ECO:0000313" key="3">
    <source>
        <dbReference type="Proteomes" id="UP000094669"/>
    </source>
</evidence>
<dbReference type="EMBL" id="MCRM02000019">
    <property type="protein sequence ID" value="PNV74004.1"/>
    <property type="molecule type" value="Genomic_DNA"/>
</dbReference>
<feature type="transmembrane region" description="Helical" evidence="1">
    <location>
        <begin position="992"/>
        <end position="1019"/>
    </location>
</feature>
<dbReference type="Pfam" id="PF00873">
    <property type="entry name" value="ACR_tran"/>
    <property type="match status" value="1"/>
</dbReference>
<dbReference type="Proteomes" id="UP000094669">
    <property type="component" value="Unassembled WGS sequence"/>
</dbReference>
<dbReference type="Gene3D" id="1.20.1640.10">
    <property type="entry name" value="Multidrug efflux transporter AcrB transmembrane domain"/>
    <property type="match status" value="2"/>
</dbReference>
<dbReference type="PANTHER" id="PTHR32063">
    <property type="match status" value="1"/>
</dbReference>